<protein>
    <recommendedName>
        <fullName evidence="3">Peptidoglycan binding-like domain-containing protein</fullName>
    </recommendedName>
</protein>
<reference evidence="4 5" key="2">
    <citation type="journal article" date="2015" name="Biomed. Res. Int.">
        <title>Effects of Arsenite Resistance on the Growth and Functional Gene Expression of Leptospirillum ferriphilum and Acidithiobacillus thiooxidans in Pure Culture and Coculture.</title>
        <authorList>
            <person name="Jiang H."/>
            <person name="Liang Y."/>
            <person name="Yin H."/>
            <person name="Xiao Y."/>
            <person name="Guo X."/>
            <person name="Xu Y."/>
            <person name="Hu Q."/>
            <person name="Liu H."/>
            <person name="Liu X."/>
        </authorList>
    </citation>
    <scope>NUCLEOTIDE SEQUENCE [LARGE SCALE GENOMIC DNA]</scope>
    <source>
        <strain evidence="4 5">YSK</strain>
    </source>
</reference>
<feature type="domain" description="Peptidoglycan binding-like" evidence="3">
    <location>
        <begin position="74"/>
        <end position="125"/>
    </location>
</feature>
<name>A0A059Y2J3_9BACT</name>
<dbReference type="Gene3D" id="1.10.101.10">
    <property type="entry name" value="PGBD-like superfamily/PGBD"/>
    <property type="match status" value="1"/>
</dbReference>
<dbReference type="InterPro" id="IPR002477">
    <property type="entry name" value="Peptidoglycan-bd-like"/>
</dbReference>
<keyword evidence="5" id="KW-1185">Reference proteome</keyword>
<organism evidence="4 5">
    <name type="scientific">Leptospirillum ferriphilum YSK</name>
    <dbReference type="NCBI Taxonomy" id="1441628"/>
    <lineage>
        <taxon>Bacteria</taxon>
        <taxon>Pseudomonadati</taxon>
        <taxon>Nitrospirota</taxon>
        <taxon>Nitrospiria</taxon>
        <taxon>Nitrospirales</taxon>
        <taxon>Nitrospiraceae</taxon>
        <taxon>Leptospirillum</taxon>
    </lineage>
</organism>
<evidence type="ECO:0000256" key="2">
    <source>
        <dbReference type="SAM" id="SignalP"/>
    </source>
</evidence>
<accession>A0A059Y2J3</accession>
<dbReference type="EMBL" id="CP007243">
    <property type="protein sequence ID" value="AIA31707.1"/>
    <property type="molecule type" value="Genomic_DNA"/>
</dbReference>
<dbReference type="KEGG" id="lfp:Y981_06130"/>
<sequence length="127" mass="13318">METKNRSFKTMVAVAFGGFMMGISALALPVSGAFADQAAAPAAPAAKAAPAKKAAKKPMKKHMRMGKAKPSMFVMKVQKALVAKGAKIKADGFFGPMTRKAIMAFQKTHKLKVTGHVDAATKKALGL</sequence>
<reference evidence="5" key="1">
    <citation type="submission" date="2014-02" db="EMBL/GenBank/DDBJ databases">
        <title>Complete genome sequence and comparative genomic analysis of the nitrogen-fixing bacterium Leptospirillum ferriphilum YSK.</title>
        <authorList>
            <person name="Guo X."/>
            <person name="Yin H."/>
            <person name="Liang Y."/>
            <person name="Hu Q."/>
            <person name="Ma L."/>
            <person name="Xiao Y."/>
            <person name="Zhang X."/>
            <person name="Qiu G."/>
            <person name="Liu X."/>
        </authorList>
    </citation>
    <scope>NUCLEOTIDE SEQUENCE [LARGE SCALE GENOMIC DNA]</scope>
    <source>
        <strain evidence="5">YSK</strain>
    </source>
</reference>
<dbReference type="Pfam" id="PF01471">
    <property type="entry name" value="PG_binding_1"/>
    <property type="match status" value="1"/>
</dbReference>
<proteinExistence type="predicted"/>
<dbReference type="HOGENOM" id="CLU_1967818_0_0_0"/>
<evidence type="ECO:0000313" key="5">
    <source>
        <dbReference type="Proteomes" id="UP000027059"/>
    </source>
</evidence>
<feature type="chain" id="PRO_5001581837" description="Peptidoglycan binding-like domain-containing protein" evidence="2">
    <location>
        <begin position="28"/>
        <end position="127"/>
    </location>
</feature>
<dbReference type="InterPro" id="IPR036366">
    <property type="entry name" value="PGBDSf"/>
</dbReference>
<dbReference type="RefSeq" id="WP_014961001.1">
    <property type="nucleotide sequence ID" value="NZ_CP007243.1"/>
</dbReference>
<dbReference type="AlphaFoldDB" id="A0A059Y2J3"/>
<feature type="compositionally biased region" description="Basic residues" evidence="1">
    <location>
        <begin position="53"/>
        <end position="66"/>
    </location>
</feature>
<feature type="region of interest" description="Disordered" evidence="1">
    <location>
        <begin position="46"/>
        <end position="66"/>
    </location>
</feature>
<gene>
    <name evidence="4" type="ORF">Y981_06130</name>
</gene>
<keyword evidence="2" id="KW-0732">Signal</keyword>
<dbReference type="InterPro" id="IPR036365">
    <property type="entry name" value="PGBD-like_sf"/>
</dbReference>
<evidence type="ECO:0000256" key="1">
    <source>
        <dbReference type="SAM" id="MobiDB-lite"/>
    </source>
</evidence>
<evidence type="ECO:0000313" key="4">
    <source>
        <dbReference type="EMBL" id="AIA31707.1"/>
    </source>
</evidence>
<feature type="signal peptide" evidence="2">
    <location>
        <begin position="1"/>
        <end position="27"/>
    </location>
</feature>
<dbReference type="Proteomes" id="UP000027059">
    <property type="component" value="Chromosome"/>
</dbReference>
<dbReference type="SUPFAM" id="SSF47090">
    <property type="entry name" value="PGBD-like"/>
    <property type="match status" value="1"/>
</dbReference>
<dbReference type="OrthoDB" id="9815541at2"/>
<evidence type="ECO:0000259" key="3">
    <source>
        <dbReference type="Pfam" id="PF01471"/>
    </source>
</evidence>